<dbReference type="Proteomes" id="UP001153712">
    <property type="component" value="Chromosome 11"/>
</dbReference>
<keyword evidence="1" id="KW-0732">Signal</keyword>
<keyword evidence="3" id="KW-1185">Reference proteome</keyword>
<evidence type="ECO:0000256" key="1">
    <source>
        <dbReference type="SAM" id="SignalP"/>
    </source>
</evidence>
<gene>
    <name evidence="2" type="ORF">PHYEVI_LOCUS2348</name>
</gene>
<accession>A0A9N9XJ48</accession>
<feature type="chain" id="PRO_5040362030" evidence="1">
    <location>
        <begin position="25"/>
        <end position="51"/>
    </location>
</feature>
<proteinExistence type="predicted"/>
<organism evidence="2 3">
    <name type="scientific">Phyllotreta striolata</name>
    <name type="common">Striped flea beetle</name>
    <name type="synonym">Crioceris striolata</name>
    <dbReference type="NCBI Taxonomy" id="444603"/>
    <lineage>
        <taxon>Eukaryota</taxon>
        <taxon>Metazoa</taxon>
        <taxon>Ecdysozoa</taxon>
        <taxon>Arthropoda</taxon>
        <taxon>Hexapoda</taxon>
        <taxon>Insecta</taxon>
        <taxon>Pterygota</taxon>
        <taxon>Neoptera</taxon>
        <taxon>Endopterygota</taxon>
        <taxon>Coleoptera</taxon>
        <taxon>Polyphaga</taxon>
        <taxon>Cucujiformia</taxon>
        <taxon>Chrysomeloidea</taxon>
        <taxon>Chrysomelidae</taxon>
        <taxon>Galerucinae</taxon>
        <taxon>Alticini</taxon>
        <taxon>Phyllotreta</taxon>
    </lineage>
</organism>
<evidence type="ECO:0000313" key="2">
    <source>
        <dbReference type="EMBL" id="CAG9855913.1"/>
    </source>
</evidence>
<evidence type="ECO:0000313" key="3">
    <source>
        <dbReference type="Proteomes" id="UP001153712"/>
    </source>
</evidence>
<dbReference type="AlphaFoldDB" id="A0A9N9XJ48"/>
<name>A0A9N9XJ48_PHYSR</name>
<reference evidence="2" key="1">
    <citation type="submission" date="2022-01" db="EMBL/GenBank/DDBJ databases">
        <authorList>
            <person name="King R."/>
        </authorList>
    </citation>
    <scope>NUCLEOTIDE SEQUENCE</scope>
</reference>
<dbReference type="EMBL" id="OU900104">
    <property type="protein sequence ID" value="CAG9855913.1"/>
    <property type="molecule type" value="Genomic_DNA"/>
</dbReference>
<sequence>MKITFRFVTCHVLTLCSYIKLCKTIQIICEHFSEIRVAPKFPTCVTNNLKI</sequence>
<protein>
    <submittedName>
        <fullName evidence="2">Uncharacterized protein</fullName>
    </submittedName>
</protein>
<feature type="signal peptide" evidence="1">
    <location>
        <begin position="1"/>
        <end position="24"/>
    </location>
</feature>